<reference evidence="1 2" key="1">
    <citation type="journal article" date="2016" name="Nat. Commun.">
        <title>Thousands of microbial genomes shed light on interconnected biogeochemical processes in an aquifer system.</title>
        <authorList>
            <person name="Anantharaman K."/>
            <person name="Brown C.T."/>
            <person name="Hug L.A."/>
            <person name="Sharon I."/>
            <person name="Castelle C.J."/>
            <person name="Probst A.J."/>
            <person name="Thomas B.C."/>
            <person name="Singh A."/>
            <person name="Wilkins M.J."/>
            <person name="Karaoz U."/>
            <person name="Brodie E.L."/>
            <person name="Williams K.H."/>
            <person name="Hubbard S.S."/>
            <person name="Banfield J.F."/>
        </authorList>
    </citation>
    <scope>NUCLEOTIDE SEQUENCE [LARGE SCALE GENOMIC DNA]</scope>
</reference>
<proteinExistence type="predicted"/>
<evidence type="ECO:0000313" key="1">
    <source>
        <dbReference type="EMBL" id="OGZ16291.1"/>
    </source>
</evidence>
<dbReference type="AlphaFoldDB" id="A0A1G2DTL0"/>
<comment type="caution">
    <text evidence="1">The sequence shown here is derived from an EMBL/GenBank/DDBJ whole genome shotgun (WGS) entry which is preliminary data.</text>
</comment>
<protein>
    <submittedName>
        <fullName evidence="1">Uncharacterized protein</fullName>
    </submittedName>
</protein>
<sequence>MFTNKEIFDRHPELLKLREFKTDEEIINALKDGCVVWRMGSAYGKPTGVAKSPIVVEGVGVHHDEDSVLNGRPVYYYSRQSSLDGSRRVEEFGFIGDFQRVPAHGVFTSQERAEAYFSATRKAYESDTEWQEEVEQKQKMEFGWD</sequence>
<organism evidence="1 2">
    <name type="scientific">Candidatus Lloydbacteria bacterium RIFCSPLOWO2_12_FULL_51_9</name>
    <dbReference type="NCBI Taxonomy" id="1798669"/>
    <lineage>
        <taxon>Bacteria</taxon>
        <taxon>Candidatus Lloydiibacteriota</taxon>
    </lineage>
</organism>
<dbReference type="EMBL" id="MHLT01000038">
    <property type="protein sequence ID" value="OGZ16291.1"/>
    <property type="molecule type" value="Genomic_DNA"/>
</dbReference>
<accession>A0A1G2DTL0</accession>
<gene>
    <name evidence="1" type="ORF">A3G11_01190</name>
</gene>
<evidence type="ECO:0000313" key="2">
    <source>
        <dbReference type="Proteomes" id="UP000178472"/>
    </source>
</evidence>
<dbReference type="Proteomes" id="UP000178472">
    <property type="component" value="Unassembled WGS sequence"/>
</dbReference>
<name>A0A1G2DTL0_9BACT</name>